<dbReference type="PROSITE" id="PS00061">
    <property type="entry name" value="ADH_SHORT"/>
    <property type="match status" value="1"/>
</dbReference>
<dbReference type="AlphaFoldDB" id="A0A0W0TI26"/>
<evidence type="ECO:0000256" key="1">
    <source>
        <dbReference type="ARBA" id="ARBA00006484"/>
    </source>
</evidence>
<dbReference type="Pfam" id="PF00106">
    <property type="entry name" value="adh_short"/>
    <property type="match status" value="1"/>
</dbReference>
<gene>
    <name evidence="4" type="primary">ydfG</name>
    <name evidence="5" type="synonym">ydfG_1</name>
    <name evidence="4" type="ORF">Lfee_2924</name>
    <name evidence="6" type="ORF">NCTC11978_01508</name>
    <name evidence="5" type="ORF">NCTC12022_00406</name>
</gene>
<evidence type="ECO:0000256" key="2">
    <source>
        <dbReference type="ARBA" id="ARBA00023002"/>
    </source>
</evidence>
<dbReference type="STRING" id="453.Lfee_2924"/>
<dbReference type="GO" id="GO:0016616">
    <property type="term" value="F:oxidoreductase activity, acting on the CH-OH group of donors, NAD or NADP as acceptor"/>
    <property type="evidence" value="ECO:0007669"/>
    <property type="project" value="UniProtKB-ARBA"/>
</dbReference>
<dbReference type="RefSeq" id="WP_058447730.1">
    <property type="nucleotide sequence ID" value="NZ_CAAAHT010000004.1"/>
</dbReference>
<name>A0A0W0TI26_9GAMM</name>
<reference evidence="4 7" key="1">
    <citation type="submission" date="2015-11" db="EMBL/GenBank/DDBJ databases">
        <title>Genomic analysis of 38 Legionella species identifies large and diverse effector repertoires.</title>
        <authorList>
            <person name="Burstein D."/>
            <person name="Amaro F."/>
            <person name="Zusman T."/>
            <person name="Lifshitz Z."/>
            <person name="Cohen O."/>
            <person name="Gilbert J.A."/>
            <person name="Pupko T."/>
            <person name="Shuman H.A."/>
            <person name="Segal G."/>
        </authorList>
    </citation>
    <scope>NUCLEOTIDE SEQUENCE [LARGE SCALE GENOMIC DNA]</scope>
    <source>
        <strain evidence="4 7">WO-44C</strain>
    </source>
</reference>
<sequence>MQNLHGKIILITGASSGIGEACARLFAANGAKLILAARRKERIDNLAAELYSMHGTDCLPLALDVRNKSEVELSLGTLPASWQSIDILINNAGLALSSDPIQVGSVDNWDVMIDTNLKGLLYVSRSILPGMLVRNHGHIVNIGSIAGQECYPAGNVYCATKQAVRAITKSMRLDLLGTPIRVTELAPGAVETEFSEVRWGDKNKAQSFYKEFSPLLAQDIADAAYYCLTRPAHVDIAEMTIMPTVQASANHIYKEKLK</sequence>
<dbReference type="InterPro" id="IPR002347">
    <property type="entry name" value="SDR_fam"/>
</dbReference>
<dbReference type="InterPro" id="IPR020904">
    <property type="entry name" value="Sc_DH/Rdtase_CS"/>
</dbReference>
<evidence type="ECO:0000256" key="3">
    <source>
        <dbReference type="RuleBase" id="RU000363"/>
    </source>
</evidence>
<dbReference type="Proteomes" id="UP000054698">
    <property type="component" value="Unassembled WGS sequence"/>
</dbReference>
<accession>A0A0W0TI26</accession>
<dbReference type="Gene3D" id="3.40.50.720">
    <property type="entry name" value="NAD(P)-binding Rossmann-like Domain"/>
    <property type="match status" value="1"/>
</dbReference>
<dbReference type="PRINTS" id="PR00081">
    <property type="entry name" value="GDHRDH"/>
</dbReference>
<dbReference type="InterPro" id="IPR036291">
    <property type="entry name" value="NAD(P)-bd_dom_sf"/>
</dbReference>
<dbReference type="Proteomes" id="UP000251942">
    <property type="component" value="Unassembled WGS sequence"/>
</dbReference>
<keyword evidence="7" id="KW-1185">Reference proteome</keyword>
<dbReference type="PATRIC" id="fig|453.4.peg.3195"/>
<organism evidence="4 7">
    <name type="scientific">Legionella feeleii</name>
    <dbReference type="NCBI Taxonomy" id="453"/>
    <lineage>
        <taxon>Bacteria</taxon>
        <taxon>Pseudomonadati</taxon>
        <taxon>Pseudomonadota</taxon>
        <taxon>Gammaproteobacteria</taxon>
        <taxon>Legionellales</taxon>
        <taxon>Legionellaceae</taxon>
        <taxon>Legionella</taxon>
    </lineage>
</organism>
<dbReference type="PRINTS" id="PR00080">
    <property type="entry name" value="SDRFAMILY"/>
</dbReference>
<evidence type="ECO:0000313" key="8">
    <source>
        <dbReference type="Proteomes" id="UP000251942"/>
    </source>
</evidence>
<keyword evidence="2 4" id="KW-0560">Oxidoreductase</keyword>
<proteinExistence type="inferred from homology"/>
<evidence type="ECO:0000313" key="9">
    <source>
        <dbReference type="Proteomes" id="UP000254033"/>
    </source>
</evidence>
<dbReference type="SUPFAM" id="SSF51735">
    <property type="entry name" value="NAD(P)-binding Rossmann-fold domains"/>
    <property type="match status" value="1"/>
</dbReference>
<dbReference type="EC" id="1.1.1.-" evidence="4 5"/>
<dbReference type="EMBL" id="UGNY01000001">
    <property type="protein sequence ID" value="STX38324.1"/>
    <property type="molecule type" value="Genomic_DNA"/>
</dbReference>
<dbReference type="PANTHER" id="PTHR42901">
    <property type="entry name" value="ALCOHOL DEHYDROGENASE"/>
    <property type="match status" value="1"/>
</dbReference>
<reference evidence="8 9" key="2">
    <citation type="submission" date="2018-06" db="EMBL/GenBank/DDBJ databases">
        <authorList>
            <consortium name="Pathogen Informatics"/>
            <person name="Doyle S."/>
        </authorList>
    </citation>
    <scope>NUCLEOTIDE SEQUENCE [LARGE SCALE GENOMIC DNA]</scope>
    <source>
        <strain evidence="6 9">NCTC11978</strain>
        <strain evidence="5 8">NCTC12022</strain>
    </source>
</reference>
<evidence type="ECO:0000313" key="6">
    <source>
        <dbReference type="EMBL" id="STX38324.1"/>
    </source>
</evidence>
<dbReference type="Proteomes" id="UP000254033">
    <property type="component" value="Unassembled WGS sequence"/>
</dbReference>
<dbReference type="EMBL" id="LNYB01000085">
    <property type="protein sequence ID" value="KTC95260.1"/>
    <property type="molecule type" value="Genomic_DNA"/>
</dbReference>
<dbReference type="EMBL" id="UASS01000002">
    <property type="protein sequence ID" value="SPX59695.1"/>
    <property type="molecule type" value="Genomic_DNA"/>
</dbReference>
<dbReference type="PANTHER" id="PTHR42901:SF1">
    <property type="entry name" value="ALCOHOL DEHYDROGENASE"/>
    <property type="match status" value="1"/>
</dbReference>
<dbReference type="OrthoDB" id="9810734at2"/>
<evidence type="ECO:0000313" key="5">
    <source>
        <dbReference type="EMBL" id="SPX59695.1"/>
    </source>
</evidence>
<evidence type="ECO:0000313" key="7">
    <source>
        <dbReference type="Proteomes" id="UP000054698"/>
    </source>
</evidence>
<evidence type="ECO:0000313" key="4">
    <source>
        <dbReference type="EMBL" id="KTC95260.1"/>
    </source>
</evidence>
<dbReference type="FunFam" id="3.40.50.720:FF:000047">
    <property type="entry name" value="NADP-dependent L-serine/L-allo-threonine dehydrogenase"/>
    <property type="match status" value="1"/>
</dbReference>
<protein>
    <submittedName>
        <fullName evidence="5">L-allo-threonine dehydrogenase, NAD(P)-binding</fullName>
        <ecNumber evidence="4 5">1.1.1.-</ecNumber>
    </submittedName>
    <submittedName>
        <fullName evidence="4">NADP-dependent L-serine/L-allo-threonine dehydrogenase ydfG</fullName>
    </submittedName>
</protein>
<comment type="similarity">
    <text evidence="1 3">Belongs to the short-chain dehydrogenases/reductases (SDR) family.</text>
</comment>